<dbReference type="AlphaFoldDB" id="C0QC03"/>
<keyword evidence="2" id="KW-1185">Reference proteome</keyword>
<reference evidence="1 2" key="1">
    <citation type="journal article" date="2009" name="Environ. Microbiol.">
        <title>Genome sequence of Desulfobacterium autotrophicum HRM2, a marine sulfate reducer oxidizing organic carbon completely to carbon dioxide.</title>
        <authorList>
            <person name="Strittmatter A.W."/>
            <person name="Liesegang H."/>
            <person name="Rabus R."/>
            <person name="Decker I."/>
            <person name="Amann J."/>
            <person name="Andres S."/>
            <person name="Henne A."/>
            <person name="Fricke W.F."/>
            <person name="Martinez-Arias R."/>
            <person name="Bartels D."/>
            <person name="Goesmann A."/>
            <person name="Krause L."/>
            <person name="Puehler A."/>
            <person name="Klenk H.P."/>
            <person name="Richter M."/>
            <person name="Schuler M."/>
            <person name="Gloeckner F.O."/>
            <person name="Meyerdierks A."/>
            <person name="Gottschalk G."/>
            <person name="Amann R."/>
        </authorList>
    </citation>
    <scope>NUCLEOTIDE SEQUENCE [LARGE SCALE GENOMIC DNA]</scope>
    <source>
        <strain evidence="2">ATCC 43914 / DSM 3382 / HRM2</strain>
    </source>
</reference>
<name>C0QC03_DESAH</name>
<gene>
    <name evidence="1" type="ordered locus">HRM2_19140</name>
</gene>
<evidence type="ECO:0000313" key="1">
    <source>
        <dbReference type="EMBL" id="ACN15015.1"/>
    </source>
</evidence>
<dbReference type="EMBL" id="CP001087">
    <property type="protein sequence ID" value="ACN15015.1"/>
    <property type="molecule type" value="Genomic_DNA"/>
</dbReference>
<sequence>MVGWPPIAIIPEYSENYLVVHRQDFIKARIFTPSVYGHSNFPDMETLFSQQASTYKLSTS</sequence>
<dbReference type="KEGG" id="dat:HRM2_19140"/>
<dbReference type="Proteomes" id="UP000000442">
    <property type="component" value="Chromosome"/>
</dbReference>
<protein>
    <submittedName>
        <fullName evidence="1">Uncharacterized protein</fullName>
    </submittedName>
</protein>
<evidence type="ECO:0000313" key="2">
    <source>
        <dbReference type="Proteomes" id="UP000000442"/>
    </source>
</evidence>
<accession>C0QC03</accession>
<dbReference type="HOGENOM" id="CLU_2933788_0_0_7"/>
<proteinExistence type="predicted"/>
<organism evidence="1 2">
    <name type="scientific">Desulforapulum autotrophicum (strain ATCC 43914 / DSM 3382 / VKM B-1955 / HRM2)</name>
    <name type="common">Desulfobacterium autotrophicum</name>
    <dbReference type="NCBI Taxonomy" id="177437"/>
    <lineage>
        <taxon>Bacteria</taxon>
        <taxon>Pseudomonadati</taxon>
        <taxon>Thermodesulfobacteriota</taxon>
        <taxon>Desulfobacteria</taxon>
        <taxon>Desulfobacterales</taxon>
        <taxon>Desulfobacteraceae</taxon>
        <taxon>Desulforapulum</taxon>
    </lineage>
</organism>